<dbReference type="CDD" id="cd03801">
    <property type="entry name" value="GT4_PimA-like"/>
    <property type="match status" value="1"/>
</dbReference>
<dbReference type="Pfam" id="PF00534">
    <property type="entry name" value="Glycos_transf_1"/>
    <property type="match status" value="1"/>
</dbReference>
<feature type="domain" description="Glycosyl transferase family 1" evidence="1">
    <location>
        <begin position="164"/>
        <end position="325"/>
    </location>
</feature>
<reference evidence="2" key="2">
    <citation type="submission" date="2020-08" db="EMBL/GenBank/DDBJ databases">
        <title>Fungal Genomes of the International Space Station.</title>
        <authorList>
            <person name="Seuylemezian A."/>
            <person name="Singh N.K."/>
            <person name="Wood J."/>
            <person name="Venkateswaran K."/>
        </authorList>
    </citation>
    <scope>NUCLEOTIDE SEQUENCE</scope>
    <source>
        <strain evidence="2">I2-B2</strain>
    </source>
</reference>
<sequence length="354" mass="40767">MNVIMIGSHIKVTGGITRVVKNYMQAGLKEKTNLEYFPTYYGSSHLVNIIFFIWQYIKLFFQLNALSRKYDVAHIHMSYRGSFIRKRKIINLLNQKNIPIILHMHGSQFKDFYNESSDKRKRQIVDTLNKVTVIIALGEQWKEYYKSICETEVVSLDNAVFPKQVSDDPEERIYITTMGVLSERKGTYDLIQVGAKLKGKIDSKYKFVLAGDGEIEKAKQKINELELDDLFILPGWISDDKKIEDIYRKSIIYTLPSYNEGMPMSILEAMSYGLPVISTNVGSIPSVVEKENGFITKPGDIDELANKIIFLLNNNEISKSMSERNVEKINSNYNVYSSLDEVISLYERIMKKSK</sequence>
<evidence type="ECO:0000313" key="3">
    <source>
        <dbReference type="EMBL" id="QDZ76282.1"/>
    </source>
</evidence>
<dbReference type="Proteomes" id="UP000321735">
    <property type="component" value="Chromosome"/>
</dbReference>
<dbReference type="SUPFAM" id="SSF53756">
    <property type="entry name" value="UDP-Glycosyltransferase/glycogen phosphorylase"/>
    <property type="match status" value="1"/>
</dbReference>
<proteinExistence type="predicted"/>
<dbReference type="Proteomes" id="UP001197806">
    <property type="component" value="Unassembled WGS sequence"/>
</dbReference>
<dbReference type="RefSeq" id="WP_061139602.1">
    <property type="nucleotide sequence ID" value="NZ_CP106987.1"/>
</dbReference>
<organism evidence="3 4">
    <name type="scientific">Bacillus cereus</name>
    <dbReference type="NCBI Taxonomy" id="1396"/>
    <lineage>
        <taxon>Bacteria</taxon>
        <taxon>Bacillati</taxon>
        <taxon>Bacillota</taxon>
        <taxon>Bacilli</taxon>
        <taxon>Bacillales</taxon>
        <taxon>Bacillaceae</taxon>
        <taxon>Bacillus</taxon>
        <taxon>Bacillus cereus group</taxon>
    </lineage>
</organism>
<protein>
    <submittedName>
        <fullName evidence="3">Glycosyltransferase family 1 protein</fullName>
    </submittedName>
    <submittedName>
        <fullName evidence="2">Glycosyltransferase family 4 protein</fullName>
    </submittedName>
</protein>
<dbReference type="GO" id="GO:0016757">
    <property type="term" value="F:glycosyltransferase activity"/>
    <property type="evidence" value="ECO:0007669"/>
    <property type="project" value="InterPro"/>
</dbReference>
<accession>A0A9X7M2Y6</accession>
<evidence type="ECO:0000313" key="2">
    <source>
        <dbReference type="EMBL" id="MBY0038965.1"/>
    </source>
</evidence>
<reference evidence="3 4" key="1">
    <citation type="journal article" date="2019" name="Ecotoxicol. Environ. Saf.">
        <title>Microbial characterization of heavy metal resistant bacterial strains isolated from an electroplating wastewater treatment plant.</title>
        <authorList>
            <person name="Cai X."/>
            <person name="Zheng X."/>
            <person name="Zhang D."/>
            <person name="Iqbal W."/>
            <person name="Liu C."/>
            <person name="Yang B."/>
            <person name="Zhao X."/>
            <person name="Lu X."/>
            <person name="Mao Y."/>
        </authorList>
    </citation>
    <scope>NUCLEOTIDE SEQUENCE [LARGE SCALE GENOMIC DNA]</scope>
    <source>
        <strain evidence="3 4">Co1-1</strain>
    </source>
</reference>
<dbReference type="AlphaFoldDB" id="A0A9X7M2Y6"/>
<evidence type="ECO:0000259" key="1">
    <source>
        <dbReference type="Pfam" id="PF00534"/>
    </source>
</evidence>
<dbReference type="Gene3D" id="3.40.50.2000">
    <property type="entry name" value="Glycogen Phosphorylase B"/>
    <property type="match status" value="2"/>
</dbReference>
<dbReference type="PANTHER" id="PTHR12526:SF630">
    <property type="entry name" value="GLYCOSYLTRANSFERASE"/>
    <property type="match status" value="1"/>
</dbReference>
<dbReference type="EMBL" id="CP031778">
    <property type="protein sequence ID" value="QDZ76282.1"/>
    <property type="molecule type" value="Genomic_DNA"/>
</dbReference>
<name>A0A9X7M2Y6_BACCE</name>
<dbReference type="PANTHER" id="PTHR12526">
    <property type="entry name" value="GLYCOSYLTRANSFERASE"/>
    <property type="match status" value="1"/>
</dbReference>
<gene>
    <name evidence="3" type="ORF">D0437_25725</name>
    <name evidence="2" type="ORF">H7U08_20865</name>
</gene>
<dbReference type="InterPro" id="IPR001296">
    <property type="entry name" value="Glyco_trans_1"/>
</dbReference>
<evidence type="ECO:0000313" key="4">
    <source>
        <dbReference type="Proteomes" id="UP000321735"/>
    </source>
</evidence>
<dbReference type="EMBL" id="JACLPZ010000024">
    <property type="protein sequence ID" value="MBY0038965.1"/>
    <property type="molecule type" value="Genomic_DNA"/>
</dbReference>